<keyword evidence="2 8" id="KW-0489">Methyltransferase</keyword>
<evidence type="ECO:0000313" key="9">
    <source>
        <dbReference type="Proteomes" id="UP000231896"/>
    </source>
</evidence>
<dbReference type="CDD" id="cd02440">
    <property type="entry name" value="AdoMet_MTases"/>
    <property type="match status" value="1"/>
</dbReference>
<dbReference type="AlphaFoldDB" id="A0A2K8NWW7"/>
<reference evidence="8 9" key="1">
    <citation type="submission" date="2017-11" db="EMBL/GenBank/DDBJ databases">
        <title>Genome sequence of Entomoplasma melaleucae M1 (ATCC 49191).</title>
        <authorList>
            <person name="Lo W.-S."/>
            <person name="Gasparich G.E."/>
            <person name="Kuo C.-H."/>
        </authorList>
    </citation>
    <scope>NUCLEOTIDE SEQUENCE [LARGE SCALE GENOMIC DNA]</scope>
    <source>
        <strain evidence="8 9">M1</strain>
    </source>
</reference>
<dbReference type="InterPro" id="IPR007848">
    <property type="entry name" value="Small_mtfrase_dom"/>
</dbReference>
<dbReference type="EMBL" id="CP024964">
    <property type="protein sequence ID" value="ATZ18342.1"/>
    <property type="molecule type" value="Genomic_DNA"/>
</dbReference>
<dbReference type="Gene3D" id="1.10.8.10">
    <property type="entry name" value="DNA helicase RuvA subunit, C-terminal domain"/>
    <property type="match status" value="1"/>
</dbReference>
<protein>
    <recommendedName>
        <fullName evidence="1">peptide chain release factor N(5)-glutamine methyltransferase</fullName>
        <ecNumber evidence="1">2.1.1.297</ecNumber>
    </recommendedName>
</protein>
<dbReference type="InterPro" id="IPR004556">
    <property type="entry name" value="HemK-like"/>
</dbReference>
<feature type="domain" description="Release factor glutamine methyltransferase N-terminal" evidence="7">
    <location>
        <begin position="20"/>
        <end position="72"/>
    </location>
</feature>
<evidence type="ECO:0000259" key="7">
    <source>
        <dbReference type="Pfam" id="PF17827"/>
    </source>
</evidence>
<dbReference type="STRING" id="1408435.GCA_000685885_00018"/>
<evidence type="ECO:0000256" key="2">
    <source>
        <dbReference type="ARBA" id="ARBA00022603"/>
    </source>
</evidence>
<dbReference type="PANTHER" id="PTHR18895">
    <property type="entry name" value="HEMK METHYLTRANSFERASE"/>
    <property type="match status" value="1"/>
</dbReference>
<dbReference type="Gene3D" id="3.40.50.150">
    <property type="entry name" value="Vaccinia Virus protein VP39"/>
    <property type="match status" value="1"/>
</dbReference>
<dbReference type="RefSeq" id="WP_028123866.1">
    <property type="nucleotide sequence ID" value="NZ_CP024964.1"/>
</dbReference>
<dbReference type="InterPro" id="IPR050320">
    <property type="entry name" value="N5-glutamine_MTase"/>
</dbReference>
<evidence type="ECO:0000256" key="3">
    <source>
        <dbReference type="ARBA" id="ARBA00022679"/>
    </source>
</evidence>
<keyword evidence="4" id="KW-0949">S-adenosyl-L-methionine</keyword>
<dbReference type="EC" id="2.1.1.297" evidence="1"/>
<dbReference type="Pfam" id="PF17827">
    <property type="entry name" value="PrmC_N"/>
    <property type="match status" value="1"/>
</dbReference>
<dbReference type="Proteomes" id="UP000231896">
    <property type="component" value="Chromosome"/>
</dbReference>
<dbReference type="NCBIfam" id="TIGR00536">
    <property type="entry name" value="hemK_fam"/>
    <property type="match status" value="1"/>
</dbReference>
<sequence>MKNKIIDVLNKLLQNEKLGRSDAIEIISYVTKIEYNEVIINQNNFLSKKVVKHIFKILKSLAKGKPLAYILGYKIFRGHKIIVNKNTLIPRMETEQILDYVNDFIKTNNKNKLNALDLCTGSGCLGISMFLENKQSINKIVISDISKKALKVAKQNVEMHDATSNIELFQSDFLTNILNDKNKFNILVCNPPYIDKNDLNIDDSTLKYEPKLALFAEDNGLFYYKEVIKNINRIMAIKEQFIIVFEIGWKQKDGLETYLNNEIGLKYKWKFTKDYFNNWRNLIIFNKEI</sequence>
<evidence type="ECO:0000256" key="5">
    <source>
        <dbReference type="ARBA" id="ARBA00048391"/>
    </source>
</evidence>
<proteinExistence type="predicted"/>
<dbReference type="InterPro" id="IPR029063">
    <property type="entry name" value="SAM-dependent_MTases_sf"/>
</dbReference>
<dbReference type="KEGG" id="eml:EMELA_v1c08580"/>
<feature type="domain" description="Methyltransferase small" evidence="6">
    <location>
        <begin position="111"/>
        <end position="198"/>
    </location>
</feature>
<dbReference type="GO" id="GO:0003676">
    <property type="term" value="F:nucleic acid binding"/>
    <property type="evidence" value="ECO:0007669"/>
    <property type="project" value="InterPro"/>
</dbReference>
<dbReference type="NCBIfam" id="TIGR03534">
    <property type="entry name" value="RF_mod_PrmC"/>
    <property type="match status" value="1"/>
</dbReference>
<evidence type="ECO:0000259" key="6">
    <source>
        <dbReference type="Pfam" id="PF05175"/>
    </source>
</evidence>
<evidence type="ECO:0000256" key="1">
    <source>
        <dbReference type="ARBA" id="ARBA00012771"/>
    </source>
</evidence>
<evidence type="ECO:0000256" key="4">
    <source>
        <dbReference type="ARBA" id="ARBA00022691"/>
    </source>
</evidence>
<dbReference type="GO" id="GO:0102559">
    <property type="term" value="F:peptide chain release factor N(5)-glutamine methyltransferase activity"/>
    <property type="evidence" value="ECO:0007669"/>
    <property type="project" value="UniProtKB-EC"/>
</dbReference>
<dbReference type="OrthoDB" id="9800643at2"/>
<evidence type="ECO:0000313" key="8">
    <source>
        <dbReference type="EMBL" id="ATZ18342.1"/>
    </source>
</evidence>
<name>A0A2K8NWW7_9MOLU</name>
<dbReference type="InterPro" id="IPR019874">
    <property type="entry name" value="RF_methyltr_PrmC"/>
</dbReference>
<dbReference type="GO" id="GO:0032259">
    <property type="term" value="P:methylation"/>
    <property type="evidence" value="ECO:0007669"/>
    <property type="project" value="UniProtKB-KW"/>
</dbReference>
<organism evidence="8 9">
    <name type="scientific">Mesoplasma melaleucae</name>
    <dbReference type="NCBI Taxonomy" id="81459"/>
    <lineage>
        <taxon>Bacteria</taxon>
        <taxon>Bacillati</taxon>
        <taxon>Mycoplasmatota</taxon>
        <taxon>Mollicutes</taxon>
        <taxon>Entomoplasmatales</taxon>
        <taxon>Entomoplasmataceae</taxon>
        <taxon>Mesoplasma</taxon>
    </lineage>
</organism>
<dbReference type="InterPro" id="IPR040758">
    <property type="entry name" value="PrmC_N"/>
</dbReference>
<comment type="catalytic activity">
    <reaction evidence="5">
        <text>L-glutaminyl-[peptide chain release factor] + S-adenosyl-L-methionine = N(5)-methyl-L-glutaminyl-[peptide chain release factor] + S-adenosyl-L-homocysteine + H(+)</text>
        <dbReference type="Rhea" id="RHEA:42896"/>
        <dbReference type="Rhea" id="RHEA-COMP:10271"/>
        <dbReference type="Rhea" id="RHEA-COMP:10272"/>
        <dbReference type="ChEBI" id="CHEBI:15378"/>
        <dbReference type="ChEBI" id="CHEBI:30011"/>
        <dbReference type="ChEBI" id="CHEBI:57856"/>
        <dbReference type="ChEBI" id="CHEBI:59789"/>
        <dbReference type="ChEBI" id="CHEBI:61891"/>
        <dbReference type="EC" id="2.1.1.297"/>
    </reaction>
</comment>
<dbReference type="PROSITE" id="PS00092">
    <property type="entry name" value="N6_MTASE"/>
    <property type="match status" value="1"/>
</dbReference>
<keyword evidence="9" id="KW-1185">Reference proteome</keyword>
<dbReference type="InterPro" id="IPR002052">
    <property type="entry name" value="DNA_methylase_N6_adenine_CS"/>
</dbReference>
<keyword evidence="3 8" id="KW-0808">Transferase</keyword>
<dbReference type="PANTHER" id="PTHR18895:SF74">
    <property type="entry name" value="MTRF1L RELEASE FACTOR GLUTAMINE METHYLTRANSFERASE"/>
    <property type="match status" value="1"/>
</dbReference>
<accession>A0A2K8NWW7</accession>
<dbReference type="SUPFAM" id="SSF53335">
    <property type="entry name" value="S-adenosyl-L-methionine-dependent methyltransferases"/>
    <property type="match status" value="1"/>
</dbReference>
<gene>
    <name evidence="8" type="primary">prmC</name>
    <name evidence="8" type="ORF">EMELA_v1c08580</name>
</gene>
<dbReference type="Pfam" id="PF05175">
    <property type="entry name" value="MTS"/>
    <property type="match status" value="1"/>
</dbReference>